<sequence length="175" mass="20206">MKTFIFFIVPITAIFSCVSRIKTISDTYLAGDNYCFVKMVQFYKGIGVIFNGDYNPGILMSDKKERFTPDSLDVAIAETVFDKDFDNYKEKVGIKAPGKNDSKSLYYKYNRQYVGYVDNTGNKVIVIHLIDFSNPGKANKILSKRWYETYVIYFSEQEPLNIFDVVVDISNKRLK</sequence>
<keyword evidence="2" id="KW-1185">Reference proteome</keyword>
<organism evidence="1 2">
    <name type="scientific">Chitinophaga eiseniae</name>
    <dbReference type="NCBI Taxonomy" id="634771"/>
    <lineage>
        <taxon>Bacteria</taxon>
        <taxon>Pseudomonadati</taxon>
        <taxon>Bacteroidota</taxon>
        <taxon>Chitinophagia</taxon>
        <taxon>Chitinophagales</taxon>
        <taxon>Chitinophagaceae</taxon>
        <taxon>Chitinophaga</taxon>
    </lineage>
</organism>
<dbReference type="STRING" id="634771.SAMN04488128_104164"/>
<evidence type="ECO:0008006" key="3">
    <source>
        <dbReference type="Google" id="ProtNLM"/>
    </source>
</evidence>
<dbReference type="EMBL" id="FUWZ01000004">
    <property type="protein sequence ID" value="SKA36759.1"/>
    <property type="molecule type" value="Genomic_DNA"/>
</dbReference>
<dbReference type="AlphaFoldDB" id="A0A1T4T8Z9"/>
<dbReference type="Proteomes" id="UP000190367">
    <property type="component" value="Unassembled WGS sequence"/>
</dbReference>
<protein>
    <recommendedName>
        <fullName evidence="3">Lipoprotein</fullName>
    </recommendedName>
</protein>
<name>A0A1T4T8Z9_9BACT</name>
<evidence type="ECO:0000313" key="1">
    <source>
        <dbReference type="EMBL" id="SKA36759.1"/>
    </source>
</evidence>
<reference evidence="2" key="1">
    <citation type="submission" date="2017-02" db="EMBL/GenBank/DDBJ databases">
        <authorList>
            <person name="Varghese N."/>
            <person name="Submissions S."/>
        </authorList>
    </citation>
    <scope>NUCLEOTIDE SEQUENCE [LARGE SCALE GENOMIC DNA]</scope>
    <source>
        <strain evidence="2">DSM 22224</strain>
    </source>
</reference>
<accession>A0A1T4T8Z9</accession>
<dbReference type="OrthoDB" id="4301792at2"/>
<gene>
    <name evidence="1" type="ORF">SAMN04488128_104164</name>
</gene>
<dbReference type="PROSITE" id="PS51257">
    <property type="entry name" value="PROKAR_LIPOPROTEIN"/>
    <property type="match status" value="1"/>
</dbReference>
<proteinExistence type="predicted"/>
<evidence type="ECO:0000313" key="2">
    <source>
        <dbReference type="Proteomes" id="UP000190367"/>
    </source>
</evidence>
<dbReference type="RefSeq" id="WP_078671530.1">
    <property type="nucleotide sequence ID" value="NZ_FUWZ01000004.1"/>
</dbReference>